<feature type="compositionally biased region" description="Basic and acidic residues" evidence="3">
    <location>
        <begin position="8"/>
        <end position="19"/>
    </location>
</feature>
<accession>A0A2U1IWX5</accession>
<feature type="compositionally biased region" description="Low complexity" evidence="3">
    <location>
        <begin position="867"/>
        <end position="876"/>
    </location>
</feature>
<dbReference type="Pfam" id="PF05224">
    <property type="entry name" value="NDT80_PhoG"/>
    <property type="match status" value="1"/>
</dbReference>
<proteinExistence type="predicted"/>
<dbReference type="Gene3D" id="2.60.40.1390">
    <property type="entry name" value="NDT80 DNA-binding domain"/>
    <property type="match status" value="2"/>
</dbReference>
<protein>
    <recommendedName>
        <fullName evidence="4">NDT80 domain-containing protein</fullName>
    </recommendedName>
</protein>
<feature type="compositionally biased region" description="Polar residues" evidence="3">
    <location>
        <begin position="877"/>
        <end position="900"/>
    </location>
</feature>
<dbReference type="AlphaFoldDB" id="A0A2U1IWX5"/>
<dbReference type="PANTHER" id="PTHR35144">
    <property type="entry name" value="MEIOSIS-SPECIFIC TRANSCRIPTION FACTOR NDT80"/>
    <property type="match status" value="1"/>
</dbReference>
<feature type="DNA-binding region" description="NDT80" evidence="2">
    <location>
        <begin position="235"/>
        <end position="504"/>
    </location>
</feature>
<comment type="caution">
    <text evidence="5">The sequence shown here is derived from an EMBL/GenBank/DDBJ whole genome shotgun (WGS) entry which is preliminary data.</text>
</comment>
<dbReference type="PROSITE" id="PS51517">
    <property type="entry name" value="NDT80"/>
    <property type="match status" value="1"/>
</dbReference>
<evidence type="ECO:0000256" key="2">
    <source>
        <dbReference type="PROSITE-ProRule" id="PRU00850"/>
    </source>
</evidence>
<feature type="region of interest" description="Disordered" evidence="3">
    <location>
        <begin position="843"/>
        <end position="900"/>
    </location>
</feature>
<dbReference type="EMBL" id="MBFU01000877">
    <property type="protein sequence ID" value="PVZ97297.1"/>
    <property type="molecule type" value="Genomic_DNA"/>
</dbReference>
<feature type="compositionally biased region" description="Polar residues" evidence="3">
    <location>
        <begin position="619"/>
        <end position="645"/>
    </location>
</feature>
<feature type="compositionally biased region" description="Low complexity" evidence="3">
    <location>
        <begin position="661"/>
        <end position="672"/>
    </location>
</feature>
<feature type="region of interest" description="Disordered" evidence="3">
    <location>
        <begin position="1"/>
        <end position="79"/>
    </location>
</feature>
<keyword evidence="1 2" id="KW-0238">DNA-binding</keyword>
<dbReference type="Proteomes" id="UP000245591">
    <property type="component" value="Unassembled WGS sequence"/>
</dbReference>
<dbReference type="InterPro" id="IPR024061">
    <property type="entry name" value="NDT80_DNA-bd_dom"/>
</dbReference>
<dbReference type="GO" id="GO:0000228">
    <property type="term" value="C:nuclear chromosome"/>
    <property type="evidence" value="ECO:0007669"/>
    <property type="project" value="TreeGrafter"/>
</dbReference>
<evidence type="ECO:0000256" key="1">
    <source>
        <dbReference type="ARBA" id="ARBA00023125"/>
    </source>
</evidence>
<feature type="compositionally biased region" description="Polar residues" evidence="3">
    <location>
        <begin position="52"/>
        <end position="65"/>
    </location>
</feature>
<feature type="compositionally biased region" description="Low complexity" evidence="3">
    <location>
        <begin position="572"/>
        <end position="613"/>
    </location>
</feature>
<feature type="region of interest" description="Disordered" evidence="3">
    <location>
        <begin position="407"/>
        <end position="427"/>
    </location>
</feature>
<feature type="compositionally biased region" description="Low complexity" evidence="3">
    <location>
        <begin position="24"/>
        <end position="51"/>
    </location>
</feature>
<dbReference type="GO" id="GO:0051321">
    <property type="term" value="P:meiotic cell cycle"/>
    <property type="evidence" value="ECO:0007669"/>
    <property type="project" value="TreeGrafter"/>
</dbReference>
<feature type="compositionally biased region" description="Polar residues" evidence="3">
    <location>
        <begin position="845"/>
        <end position="854"/>
    </location>
</feature>
<evidence type="ECO:0000259" key="4">
    <source>
        <dbReference type="PROSITE" id="PS51517"/>
    </source>
</evidence>
<dbReference type="PANTHER" id="PTHR35144:SF2">
    <property type="entry name" value="MEIOSIS-SPECIFIC TRANSCRIPTION FACTOR NDT80"/>
    <property type="match status" value="1"/>
</dbReference>
<dbReference type="GO" id="GO:0045944">
    <property type="term" value="P:positive regulation of transcription by RNA polymerase II"/>
    <property type="evidence" value="ECO:0007669"/>
    <property type="project" value="TreeGrafter"/>
</dbReference>
<dbReference type="GO" id="GO:0003677">
    <property type="term" value="F:DNA binding"/>
    <property type="evidence" value="ECO:0007669"/>
    <property type="project" value="UniProtKB-KW"/>
</dbReference>
<sequence>MDSSDQDNINRWRESDILHKPNTQYQPVPRPQYQYNQQTYQGNYGYNNQNTDHNNQYENFSPNHNQQFQQSSFTESTPISSIRNIPDPANTNSHPSHIYEPHVPQNMDNNHNNIPISQQFIPAQQQSSYYIEPFQSYPGPQILSNNPESNVYFSPSNIKNEFPISRSSNISEQIHNPNSGQNLFSNFNFAPNTMNEINKGYIYRRSSLTDPNTMTSPGPSSQTHIPLNISYHSQYEKSVNMNMVHSRRRKTTEQFNFGMNESTTSFFGETNQTNQLFSLDKSKSYFVKITSKVDRGFFLSGGEWTCYRRNYFQISSCFNLLNTPPIFSEENNITTDENDVDESNSSNLNNQTIKNEIECPCIVIDSKTKKEHSVTQFLLGISAKVVTEEGESVPNTTKKVELVQHTPKRDKGPQITPKPKSIRPGGNLQIGSVGINSSIVCYERMQFKTATANNGKRRAAQQYYMLQLDLLAEVAPEKFVHVAKISSSRLVVRGRSPSHYADNLIHSGSGRFQQYSLPNISEDKYVSSGQQPHNHSNLALPSLSLSVNNSYFPIHSSAPPDIPVSLPPPVSPSSSSSALYNSASAQKPTNSTFSFNNNNGNSSGYPGNESNSGFDVDGPNNNSSGDVISSSGPTNLVGTTGNHNPQYMLPPLTTLSGNIKYQQNYSNNGSNNTAVDNGSGNPHYFNNNSSSTLVGQSGVGLGINNQSSHINSERIPTGITERQFIPEIYPQNNGVNGSYGGKMSFPPNQDDYYRYNINSNEVNNNVSNNGIVGGNTNINNVGNGNRYEIGPNTNNMIDHMSLPITQTQQPYQSHRGSNSYGSNIPVQDYFLSPIESKMNKFEPNFQPNHIGTENNEGDDPMKHRPLNGNEANNNGNYLSFKQSHQSTNSPLDSSQAINGNPSSVDLSSALYTDKIGGNSKQQLEYQFGVNSDSQLSMQNFGFTKTK</sequence>
<dbReference type="SUPFAM" id="SSF49417">
    <property type="entry name" value="p53-like transcription factors"/>
    <property type="match status" value="1"/>
</dbReference>
<evidence type="ECO:0000256" key="3">
    <source>
        <dbReference type="SAM" id="MobiDB-lite"/>
    </source>
</evidence>
<feature type="compositionally biased region" description="Polar residues" evidence="3">
    <location>
        <begin position="673"/>
        <end position="691"/>
    </location>
</feature>
<dbReference type="InterPro" id="IPR052605">
    <property type="entry name" value="Fungal_trans_regulator"/>
</dbReference>
<dbReference type="GO" id="GO:0003700">
    <property type="term" value="F:DNA-binding transcription factor activity"/>
    <property type="evidence" value="ECO:0007669"/>
    <property type="project" value="UniProtKB-UniRule"/>
</dbReference>
<dbReference type="InterPro" id="IPR037141">
    <property type="entry name" value="NDT80_DNA-bd_dom_sf"/>
</dbReference>
<name>A0A2U1IWX5_SMIAN</name>
<reference evidence="5 6" key="1">
    <citation type="journal article" date="2018" name="MBio">
        <title>Comparative Genomics Reveals the Core Gene Toolbox for the Fungus-Insect Symbiosis.</title>
        <authorList>
            <person name="Wang Y."/>
            <person name="Stata M."/>
            <person name="Wang W."/>
            <person name="Stajich J.E."/>
            <person name="White M.M."/>
            <person name="Moncalvo J.M."/>
        </authorList>
    </citation>
    <scope>NUCLEOTIDE SEQUENCE [LARGE SCALE GENOMIC DNA]</scope>
    <source>
        <strain evidence="5 6">AUS-126-30</strain>
    </source>
</reference>
<keyword evidence="6" id="KW-1185">Reference proteome</keyword>
<evidence type="ECO:0000313" key="6">
    <source>
        <dbReference type="Proteomes" id="UP000245591"/>
    </source>
</evidence>
<organism evidence="5 6">
    <name type="scientific">Smittium angustum</name>
    <dbReference type="NCBI Taxonomy" id="133377"/>
    <lineage>
        <taxon>Eukaryota</taxon>
        <taxon>Fungi</taxon>
        <taxon>Fungi incertae sedis</taxon>
        <taxon>Zoopagomycota</taxon>
        <taxon>Kickxellomycotina</taxon>
        <taxon>Harpellomycetes</taxon>
        <taxon>Harpellales</taxon>
        <taxon>Legeriomycetaceae</taxon>
        <taxon>Smittium</taxon>
    </lineage>
</organism>
<evidence type="ECO:0000313" key="5">
    <source>
        <dbReference type="EMBL" id="PVZ97297.1"/>
    </source>
</evidence>
<feature type="region of interest" description="Disordered" evidence="3">
    <location>
        <begin position="563"/>
        <end position="691"/>
    </location>
</feature>
<feature type="domain" description="NDT80" evidence="4">
    <location>
        <begin position="235"/>
        <end position="504"/>
    </location>
</feature>
<dbReference type="InterPro" id="IPR008967">
    <property type="entry name" value="p53-like_TF_DNA-bd_sf"/>
</dbReference>
<gene>
    <name evidence="5" type="ORF">BB558_006757</name>
</gene>